<dbReference type="Gene3D" id="3.60.40.10">
    <property type="entry name" value="PPM-type phosphatase domain"/>
    <property type="match status" value="1"/>
</dbReference>
<dbReference type="PANTHER" id="PTHR43156:SF2">
    <property type="entry name" value="STAGE II SPORULATION PROTEIN E"/>
    <property type="match status" value="1"/>
</dbReference>
<evidence type="ECO:0000259" key="2">
    <source>
        <dbReference type="PROSITE" id="PS50112"/>
    </source>
</evidence>
<dbReference type="InterPro" id="IPR000700">
    <property type="entry name" value="PAS-assoc_C"/>
</dbReference>
<dbReference type="InterPro" id="IPR000014">
    <property type="entry name" value="PAS"/>
</dbReference>
<dbReference type="InterPro" id="IPR036457">
    <property type="entry name" value="PPM-type-like_dom_sf"/>
</dbReference>
<dbReference type="Proteomes" id="UP000252355">
    <property type="component" value="Unassembled WGS sequence"/>
</dbReference>
<protein>
    <submittedName>
        <fullName evidence="4">Serine phosphatase RsbU, regulator of sigma subunit</fullName>
    </submittedName>
</protein>
<accession>A0A367ZUG2</accession>
<evidence type="ECO:0000259" key="3">
    <source>
        <dbReference type="PROSITE" id="PS50113"/>
    </source>
</evidence>
<dbReference type="InterPro" id="IPR052016">
    <property type="entry name" value="Bact_Sigma-Reg"/>
</dbReference>
<keyword evidence="1" id="KW-0378">Hydrolase</keyword>
<dbReference type="InterPro" id="IPR013767">
    <property type="entry name" value="PAS_fold"/>
</dbReference>
<comment type="caution">
    <text evidence="4">The sequence shown here is derived from an EMBL/GenBank/DDBJ whole genome shotgun (WGS) entry which is preliminary data.</text>
</comment>
<feature type="domain" description="PAC" evidence="3">
    <location>
        <begin position="90"/>
        <end position="143"/>
    </location>
</feature>
<evidence type="ECO:0000313" key="4">
    <source>
        <dbReference type="EMBL" id="RCK81785.1"/>
    </source>
</evidence>
<dbReference type="InterPro" id="IPR035965">
    <property type="entry name" value="PAS-like_dom_sf"/>
</dbReference>
<dbReference type="SUPFAM" id="SSF81606">
    <property type="entry name" value="PP2C-like"/>
    <property type="match status" value="1"/>
</dbReference>
<dbReference type="SUPFAM" id="SSF55785">
    <property type="entry name" value="PYP-like sensor domain (PAS domain)"/>
    <property type="match status" value="1"/>
</dbReference>
<gene>
    <name evidence="4" type="ORF">OZSIB_0919</name>
</gene>
<evidence type="ECO:0000313" key="5">
    <source>
        <dbReference type="Proteomes" id="UP000252355"/>
    </source>
</evidence>
<dbReference type="CDD" id="cd00130">
    <property type="entry name" value="PAS"/>
    <property type="match status" value="1"/>
</dbReference>
<dbReference type="Gene3D" id="3.30.450.20">
    <property type="entry name" value="PAS domain"/>
    <property type="match status" value="1"/>
</dbReference>
<name>A0A367ZUG2_9BACT</name>
<dbReference type="GO" id="GO:0006355">
    <property type="term" value="P:regulation of DNA-templated transcription"/>
    <property type="evidence" value="ECO:0007669"/>
    <property type="project" value="InterPro"/>
</dbReference>
<proteinExistence type="predicted"/>
<dbReference type="NCBIfam" id="TIGR00229">
    <property type="entry name" value="sensory_box"/>
    <property type="match status" value="1"/>
</dbReference>
<dbReference type="EMBL" id="QOQW01000001">
    <property type="protein sequence ID" value="RCK81785.1"/>
    <property type="molecule type" value="Genomic_DNA"/>
</dbReference>
<feature type="domain" description="PAS" evidence="2">
    <location>
        <begin position="32"/>
        <end position="74"/>
    </location>
</feature>
<reference evidence="4 5" key="1">
    <citation type="submission" date="2018-05" db="EMBL/GenBank/DDBJ databases">
        <title>A metagenomic window into the 2 km-deep terrestrial subsurface aquifer revealed taxonomically and functionally diverse microbial community comprising novel uncultured bacterial lineages.</title>
        <authorList>
            <person name="Kadnikov V.V."/>
            <person name="Mardanov A.V."/>
            <person name="Beletsky A.V."/>
            <person name="Banks D."/>
            <person name="Pimenov N.V."/>
            <person name="Frank Y.A."/>
            <person name="Karnachuk O.V."/>
            <person name="Ravin N.V."/>
        </authorList>
    </citation>
    <scope>NUCLEOTIDE SEQUENCE [LARGE SCALE GENOMIC DNA]</scope>
    <source>
        <strain evidence="4">BY5</strain>
    </source>
</reference>
<dbReference type="PROSITE" id="PS50112">
    <property type="entry name" value="PAS"/>
    <property type="match status" value="1"/>
</dbReference>
<dbReference type="AlphaFoldDB" id="A0A367ZUG2"/>
<dbReference type="Pfam" id="PF07228">
    <property type="entry name" value="SpoIIE"/>
    <property type="match status" value="1"/>
</dbReference>
<organism evidence="4 5">
    <name type="scientific">Candidatus Ozemobacter sibiricus</name>
    <dbReference type="NCBI Taxonomy" id="2268124"/>
    <lineage>
        <taxon>Bacteria</taxon>
        <taxon>Candidatus Ozemobacteria</taxon>
        <taxon>Candidatus Ozemobacterales</taxon>
        <taxon>Candidatus Ozemobacteraceae</taxon>
        <taxon>Candidatus Ozemobacter</taxon>
    </lineage>
</organism>
<dbReference type="PROSITE" id="PS50113">
    <property type="entry name" value="PAC"/>
    <property type="match status" value="1"/>
</dbReference>
<dbReference type="GO" id="GO:0016791">
    <property type="term" value="F:phosphatase activity"/>
    <property type="evidence" value="ECO:0007669"/>
    <property type="project" value="TreeGrafter"/>
</dbReference>
<dbReference type="InterPro" id="IPR001932">
    <property type="entry name" value="PPM-type_phosphatase-like_dom"/>
</dbReference>
<sequence>MANPPPPASPLPAEVCRTLGLSDLFAIPWTNHLLGSIGEGLVVADHENRVLYMNPQAEKMLGSAMVRLKGENILKCHKAPWKVEEVLKGYSHDRPFREEVRVGHRWFSITASPLFTPTGEMVGSVMVVSDITARRELDETIQRQNQELMARQSRLDLQMELARTIQKALMPADHLRFNGIATRFWNRQSQVVGGDFALISPDPQGGWLVLGDVMGKGLSAGQFVPLMYGFIYDELRTTLSPRVLLSRLNQRLTMFIQERFTLFVTALVVRLESARRRAWVASAGHEGLFRLSPAGLEAVSTESSFPLGLQPDPTYHEKELALAPHDTWLLASDGITELDKRDPGAHPFGWLGRLLEEEAIKQGGTPLDVIATYLQRYPAPDDQTLITFRLDAPLEAPSRATATPPPTSKQV</sequence>
<dbReference type="SMART" id="SM00331">
    <property type="entry name" value="PP2C_SIG"/>
    <property type="match status" value="1"/>
</dbReference>
<evidence type="ECO:0000256" key="1">
    <source>
        <dbReference type="ARBA" id="ARBA00022801"/>
    </source>
</evidence>
<dbReference type="PANTHER" id="PTHR43156">
    <property type="entry name" value="STAGE II SPORULATION PROTEIN E-RELATED"/>
    <property type="match status" value="1"/>
</dbReference>
<dbReference type="Pfam" id="PF00989">
    <property type="entry name" value="PAS"/>
    <property type="match status" value="1"/>
</dbReference>